<dbReference type="eggNOG" id="arCOG02387">
    <property type="taxonomic scope" value="Archaea"/>
</dbReference>
<dbReference type="EMBL" id="AOIB01000027">
    <property type="protein sequence ID" value="ELY56540.1"/>
    <property type="molecule type" value="Genomic_DNA"/>
</dbReference>
<dbReference type="SUPFAM" id="SSF52172">
    <property type="entry name" value="CheY-like"/>
    <property type="match status" value="1"/>
</dbReference>
<dbReference type="InterPro" id="IPR011006">
    <property type="entry name" value="CheY-like_superfamily"/>
</dbReference>
<sequence>MTDKEEHPQDNEVDMETSDTGVDTLPRLELLHRVATRLAGRPTETAIYDAVIHATYELFELRYAVVIVRSEERWATITSTPPDTTERRRQLPVTGSRIDAAVDRNETIVVEGGTDAADVDVPFGSGQALCTPIGEAGVLQLVTDDGFDEDDVRYAELLGWIVDARLDRLMLREEVDSREEQLYAFTDFQRDVLEQASHELRTPLTSILGYMEMLADEDVGSLTDEQKSLAQLVLRKATELDAALETLNSAFDGRIERVREEWDKRSELDQSDVLGSLDGPFLLIDINEEVSGLLVEQLHDIGYDVVIADDRSAAREAIRDDPPSVIVVDLLAKDGDGIGLAEEVCRNADYEEASIVALSIVRDESTGSPQLGVSAYLSEKPAVVLEATETLLDVNDEERIDVLMFDTTADEEAVVLPESWQVTVVTDLDKARTVHREREYDVGLVRTEGLSGATNGTDTVREGTRIFRERRGGRRLPVLLVDQSRTETEPRYTIGGRLFVQRPLNATDLASTLISTPVDSSHREGDATGSGVTDQ</sequence>
<evidence type="ECO:0000256" key="1">
    <source>
        <dbReference type="PROSITE-ProRule" id="PRU00169"/>
    </source>
</evidence>
<dbReference type="CDD" id="cd00082">
    <property type="entry name" value="HisKA"/>
    <property type="match status" value="1"/>
</dbReference>
<dbReference type="SMART" id="SM00388">
    <property type="entry name" value="HisKA"/>
    <property type="match status" value="1"/>
</dbReference>
<evidence type="ECO:0000259" key="3">
    <source>
        <dbReference type="PROSITE" id="PS50110"/>
    </source>
</evidence>
<dbReference type="CDD" id="cd00156">
    <property type="entry name" value="REC"/>
    <property type="match status" value="1"/>
</dbReference>
<evidence type="ECO:0000313" key="4">
    <source>
        <dbReference type="EMBL" id="ELY56540.1"/>
    </source>
</evidence>
<dbReference type="RefSeq" id="WP_005557061.1">
    <property type="nucleotide sequence ID" value="NZ_AOIB01000027.1"/>
</dbReference>
<gene>
    <name evidence="4" type="ORF">C491_13412</name>
</gene>
<dbReference type="PROSITE" id="PS50110">
    <property type="entry name" value="RESPONSE_REGULATORY"/>
    <property type="match status" value="1"/>
</dbReference>
<keyword evidence="5" id="KW-1185">Reference proteome</keyword>
<dbReference type="InterPro" id="IPR036097">
    <property type="entry name" value="HisK_dim/P_sf"/>
</dbReference>
<dbReference type="InterPro" id="IPR003661">
    <property type="entry name" value="HisK_dim/P_dom"/>
</dbReference>
<name>L9X4C9_9EURY</name>
<dbReference type="Proteomes" id="UP000011688">
    <property type="component" value="Unassembled WGS sequence"/>
</dbReference>
<dbReference type="OrthoDB" id="342253at2157"/>
<dbReference type="InterPro" id="IPR029016">
    <property type="entry name" value="GAF-like_dom_sf"/>
</dbReference>
<feature type="region of interest" description="Disordered" evidence="2">
    <location>
        <begin position="515"/>
        <end position="535"/>
    </location>
</feature>
<evidence type="ECO:0000313" key="5">
    <source>
        <dbReference type="Proteomes" id="UP000011688"/>
    </source>
</evidence>
<dbReference type="Pfam" id="PF00512">
    <property type="entry name" value="HisKA"/>
    <property type="match status" value="1"/>
</dbReference>
<organism evidence="4 5">
    <name type="scientific">Natronococcus amylolyticus DSM 10524</name>
    <dbReference type="NCBI Taxonomy" id="1227497"/>
    <lineage>
        <taxon>Archaea</taxon>
        <taxon>Methanobacteriati</taxon>
        <taxon>Methanobacteriota</taxon>
        <taxon>Stenosarchaea group</taxon>
        <taxon>Halobacteria</taxon>
        <taxon>Halobacteriales</taxon>
        <taxon>Natrialbaceae</taxon>
        <taxon>Natronococcus</taxon>
    </lineage>
</organism>
<dbReference type="Gene3D" id="3.30.450.40">
    <property type="match status" value="1"/>
</dbReference>
<feature type="compositionally biased region" description="Basic and acidic residues" evidence="2">
    <location>
        <begin position="1"/>
        <end position="10"/>
    </location>
</feature>
<keyword evidence="1" id="KW-0597">Phosphoprotein</keyword>
<comment type="caution">
    <text evidence="4">The sequence shown here is derived from an EMBL/GenBank/DDBJ whole genome shotgun (WGS) entry which is preliminary data.</text>
</comment>
<dbReference type="AlphaFoldDB" id="L9X4C9"/>
<dbReference type="SUPFAM" id="SSF55781">
    <property type="entry name" value="GAF domain-like"/>
    <property type="match status" value="1"/>
</dbReference>
<dbReference type="STRING" id="1227497.C491_13412"/>
<proteinExistence type="predicted"/>
<feature type="region of interest" description="Disordered" evidence="2">
    <location>
        <begin position="1"/>
        <end position="20"/>
    </location>
</feature>
<reference evidence="4 5" key="1">
    <citation type="journal article" date="2014" name="PLoS Genet.">
        <title>Phylogenetically driven sequencing of extremely halophilic archaea reveals strategies for static and dynamic osmo-response.</title>
        <authorList>
            <person name="Becker E.A."/>
            <person name="Seitzer P.M."/>
            <person name="Tritt A."/>
            <person name="Larsen D."/>
            <person name="Krusor M."/>
            <person name="Yao A.I."/>
            <person name="Wu D."/>
            <person name="Madern D."/>
            <person name="Eisen J.A."/>
            <person name="Darling A.E."/>
            <person name="Facciotti M.T."/>
        </authorList>
    </citation>
    <scope>NUCLEOTIDE SEQUENCE [LARGE SCALE GENOMIC DNA]</scope>
    <source>
        <strain evidence="4 5">DSM 10524</strain>
    </source>
</reference>
<dbReference type="InterPro" id="IPR001789">
    <property type="entry name" value="Sig_transdc_resp-reg_receiver"/>
</dbReference>
<evidence type="ECO:0000256" key="2">
    <source>
        <dbReference type="SAM" id="MobiDB-lite"/>
    </source>
</evidence>
<accession>L9X4C9</accession>
<feature type="modified residue" description="4-aspartylphosphate" evidence="1">
    <location>
        <position position="329"/>
    </location>
</feature>
<feature type="domain" description="Response regulatory" evidence="3">
    <location>
        <begin position="280"/>
        <end position="415"/>
    </location>
</feature>
<dbReference type="GO" id="GO:0000155">
    <property type="term" value="F:phosphorelay sensor kinase activity"/>
    <property type="evidence" value="ECO:0007669"/>
    <property type="project" value="InterPro"/>
</dbReference>
<dbReference type="Gene3D" id="3.40.50.2300">
    <property type="match status" value="1"/>
</dbReference>
<dbReference type="Gene3D" id="1.10.287.130">
    <property type="match status" value="1"/>
</dbReference>
<protein>
    <submittedName>
        <fullName evidence="4">Utilizing regulatory protein tutC</fullName>
    </submittedName>
</protein>
<dbReference type="SUPFAM" id="SSF47384">
    <property type="entry name" value="Homodimeric domain of signal transducing histidine kinase"/>
    <property type="match status" value="1"/>
</dbReference>